<name>A0A3D9HF54_9PROT</name>
<protein>
    <submittedName>
        <fullName evidence="1">Uncharacterized protein</fullName>
    </submittedName>
</protein>
<accession>A0A3D9HF54</accession>
<dbReference type="EMBL" id="QRDW01000008">
    <property type="protein sequence ID" value="RED48103.1"/>
    <property type="molecule type" value="Genomic_DNA"/>
</dbReference>
<reference evidence="1 2" key="1">
    <citation type="submission" date="2018-07" db="EMBL/GenBank/DDBJ databases">
        <title>Genomic Encyclopedia of Type Strains, Phase III (KMG-III): the genomes of soil and plant-associated and newly described type strains.</title>
        <authorList>
            <person name="Whitman W."/>
        </authorList>
    </citation>
    <scope>NUCLEOTIDE SEQUENCE [LARGE SCALE GENOMIC DNA]</scope>
    <source>
        <strain evidence="1 2">CECT 8488</strain>
    </source>
</reference>
<dbReference type="AlphaFoldDB" id="A0A3D9HF54"/>
<sequence length="119" mass="12758">MALGLSVFRARGIEMKFARFSLITNQPGPLAIDAVRDAISRAGGWITGHSLFSNLSATINFDLPGDATARFLELLLEKGLRASAEDPMPTGSPEELTCTIAITFANPGPDQRREVPPFG</sequence>
<evidence type="ECO:0000313" key="1">
    <source>
        <dbReference type="EMBL" id="RED48103.1"/>
    </source>
</evidence>
<organism evidence="1 2">
    <name type="scientific">Aestuariispira insulae</name>
    <dbReference type="NCBI Taxonomy" id="1461337"/>
    <lineage>
        <taxon>Bacteria</taxon>
        <taxon>Pseudomonadati</taxon>
        <taxon>Pseudomonadota</taxon>
        <taxon>Alphaproteobacteria</taxon>
        <taxon>Rhodospirillales</taxon>
        <taxon>Kiloniellaceae</taxon>
        <taxon>Aestuariispira</taxon>
    </lineage>
</organism>
<comment type="caution">
    <text evidence="1">The sequence shown here is derived from an EMBL/GenBank/DDBJ whole genome shotgun (WGS) entry which is preliminary data.</text>
</comment>
<gene>
    <name evidence="1" type="ORF">DFP90_108121</name>
</gene>
<proteinExistence type="predicted"/>
<keyword evidence="2" id="KW-1185">Reference proteome</keyword>
<dbReference type="Proteomes" id="UP000256845">
    <property type="component" value="Unassembled WGS sequence"/>
</dbReference>
<evidence type="ECO:0000313" key="2">
    <source>
        <dbReference type="Proteomes" id="UP000256845"/>
    </source>
</evidence>